<sequence length="361" mass="38802">MKRFFLNSVVTAAMAAGLASSALAADAALDAAISARIAQIRAMPAAANASAAGAQRRELDSAWRYFGDYRDDATPLLRRELAAELRSPRPSQQLLLDAACFLLAYGAETDKALATQAALAINPDALLDGPQLFRLMHAAAASRNPRLLPLFDRIFLRKSVTLPLPQQGSSIEESGVRALLYGQFGLAGERHLADQLRDPALAKPVLDVLLLAGSPDSVPAVAPLLQSPDMEVFTRAVNFLVRAGGPQGRMAVLALSPRALSPEGRAFLAPLREKLAQPPMPQAGKGTLSDAEVRRQLDALEASNGKYDNVDPAAIVQSRLPRQELIERLSRIRERTFARPTNEALDDADTTSTLLNALSYR</sequence>
<dbReference type="OrthoDB" id="8745849at2"/>
<dbReference type="AlphaFoldDB" id="A0A6L6QM36"/>
<organism evidence="2 3">
    <name type="scientific">Massilia eburnea</name>
    <dbReference type="NCBI Taxonomy" id="1776165"/>
    <lineage>
        <taxon>Bacteria</taxon>
        <taxon>Pseudomonadati</taxon>
        <taxon>Pseudomonadota</taxon>
        <taxon>Betaproteobacteria</taxon>
        <taxon>Burkholderiales</taxon>
        <taxon>Oxalobacteraceae</taxon>
        <taxon>Telluria group</taxon>
        <taxon>Massilia</taxon>
    </lineage>
</organism>
<keyword evidence="1" id="KW-0732">Signal</keyword>
<reference evidence="2 3" key="1">
    <citation type="submission" date="2019-11" db="EMBL/GenBank/DDBJ databases">
        <title>Type strains purchased from KCTC, JCM and DSMZ.</title>
        <authorList>
            <person name="Lu H."/>
        </authorList>
    </citation>
    <scope>NUCLEOTIDE SEQUENCE [LARGE SCALE GENOMIC DNA]</scope>
    <source>
        <strain evidence="2 3">JCM 31587</strain>
    </source>
</reference>
<protein>
    <recommendedName>
        <fullName evidence="4">Chemotaxis protein MotC</fullName>
    </recommendedName>
</protein>
<gene>
    <name evidence="2" type="ORF">GM658_22800</name>
</gene>
<evidence type="ECO:0000313" key="2">
    <source>
        <dbReference type="EMBL" id="MTW13442.1"/>
    </source>
</evidence>
<evidence type="ECO:0008006" key="4">
    <source>
        <dbReference type="Google" id="ProtNLM"/>
    </source>
</evidence>
<keyword evidence="3" id="KW-1185">Reference proteome</keyword>
<evidence type="ECO:0000313" key="3">
    <source>
        <dbReference type="Proteomes" id="UP000472320"/>
    </source>
</evidence>
<dbReference type="RefSeq" id="WP_155456362.1">
    <property type="nucleotide sequence ID" value="NZ_WNKX01000022.1"/>
</dbReference>
<dbReference type="EMBL" id="WNKX01000022">
    <property type="protein sequence ID" value="MTW13442.1"/>
    <property type="molecule type" value="Genomic_DNA"/>
</dbReference>
<evidence type="ECO:0000256" key="1">
    <source>
        <dbReference type="SAM" id="SignalP"/>
    </source>
</evidence>
<proteinExistence type="predicted"/>
<accession>A0A6L6QM36</accession>
<dbReference type="Proteomes" id="UP000472320">
    <property type="component" value="Unassembled WGS sequence"/>
</dbReference>
<comment type="caution">
    <text evidence="2">The sequence shown here is derived from an EMBL/GenBank/DDBJ whole genome shotgun (WGS) entry which is preliminary data.</text>
</comment>
<feature type="signal peptide" evidence="1">
    <location>
        <begin position="1"/>
        <end position="24"/>
    </location>
</feature>
<name>A0A6L6QM36_9BURK</name>
<feature type="chain" id="PRO_5026735407" description="Chemotaxis protein MotC" evidence="1">
    <location>
        <begin position="25"/>
        <end position="361"/>
    </location>
</feature>